<dbReference type="InterPro" id="IPR013780">
    <property type="entry name" value="Glyco_hydro_b"/>
</dbReference>
<proteinExistence type="inferred from homology"/>
<dbReference type="EMBL" id="JAJSBI010000002">
    <property type="protein sequence ID" value="MCD9873394.1"/>
    <property type="molecule type" value="Genomic_DNA"/>
</dbReference>
<comment type="caution">
    <text evidence="6">The sequence shown here is derived from an EMBL/GenBank/DDBJ whole genome shotgun (WGS) entry which is preliminary data.</text>
</comment>
<dbReference type="PANTHER" id="PTHR43863">
    <property type="entry name" value="HYDROLASE, PUTATIVE (AFU_ORTHOLOGUE AFUA_1G03140)-RELATED"/>
    <property type="match status" value="1"/>
</dbReference>
<feature type="domain" description="Glycosyl hydrolase family 31 C-terminal" evidence="5">
    <location>
        <begin position="573"/>
        <end position="658"/>
    </location>
</feature>
<dbReference type="Pfam" id="PF21365">
    <property type="entry name" value="Glyco_hydro_31_3rd"/>
    <property type="match status" value="1"/>
</dbReference>
<dbReference type="InterPro" id="IPR048395">
    <property type="entry name" value="Glyco_hydro_31_C"/>
</dbReference>
<keyword evidence="2" id="KW-0378">Hydrolase</keyword>
<dbReference type="InterPro" id="IPR000322">
    <property type="entry name" value="Glyco_hydro_31_TIM"/>
</dbReference>
<evidence type="ECO:0000259" key="4">
    <source>
        <dbReference type="Pfam" id="PF13802"/>
    </source>
</evidence>
<dbReference type="GO" id="GO:0005975">
    <property type="term" value="P:carbohydrate metabolic process"/>
    <property type="evidence" value="ECO:0007669"/>
    <property type="project" value="InterPro"/>
</dbReference>
<dbReference type="PANTHER" id="PTHR43863:SF2">
    <property type="entry name" value="MALTASE-GLUCOAMYLASE"/>
    <property type="match status" value="1"/>
</dbReference>
<evidence type="ECO:0000313" key="7">
    <source>
        <dbReference type="Proteomes" id="UP001108029"/>
    </source>
</evidence>
<protein>
    <submittedName>
        <fullName evidence="6">Family 31 glucosidase</fullName>
    </submittedName>
</protein>
<dbReference type="Gene3D" id="2.60.40.1180">
    <property type="entry name" value="Golgi alpha-mannosidase II"/>
    <property type="match status" value="1"/>
</dbReference>
<dbReference type="Pfam" id="PF13802">
    <property type="entry name" value="Gal_mutarotas_2"/>
    <property type="match status" value="1"/>
</dbReference>
<dbReference type="GO" id="GO:0004553">
    <property type="term" value="F:hydrolase activity, hydrolyzing O-glycosyl compounds"/>
    <property type="evidence" value="ECO:0007669"/>
    <property type="project" value="InterPro"/>
</dbReference>
<dbReference type="CDD" id="cd06591">
    <property type="entry name" value="GH31_xylosidase_XylS"/>
    <property type="match status" value="1"/>
</dbReference>
<dbReference type="Proteomes" id="UP001108029">
    <property type="component" value="Unassembled WGS sequence"/>
</dbReference>
<dbReference type="AlphaFoldDB" id="A0A9Q3VKU1"/>
<sequence length="666" mass="73940">MYQHVGAALERRTAAEILRVEPWGPHAVRVRAAADTIDDELDWALDLPPQEAEGASVLVGEDKTARLVNGRLTVEADTDGRLRFLRTGEADGPRELLAEKRPYHGCPGPRVHTARGDGTYTAEQIFEAYDGERVHGLGQQPHGGLDHKGRVIDLVQRNTVVTIPFLHSSRGYGLLWNNPATGRVELATDATRWVAEQTRQIDYWIVAGDTPAEITAAYADATGHPPLLPGWASGFWQSKLRYRTQAELLAVAREHHRRGLPLSVIVCDFFHWTRMGDWSFDPQDWPDPAAMTKELHSLGVRLLVSVWPTVQDDSAGFEALRACGGLVRDSHGGLLRQHWPARGGDERYLPMTYYDATHPRARHLLWNRLRANYTDLGVTAFWLDACEPDLSPALASRAVHHAGPGPQVGNIYGREHARGVAEGLREAGDDRPLSLIRSAWAGSQRFGAALWSGDILPTFDSLAAQVRAGLNVALSGIPWWHTDIGGFLGGNPDDPAYRELLIRWFQYGTFSPLMRLHGDREPNQPFSATMTGGPNEIWSYGEQAYPILREHLLLRERLRPYLHELAETAHRTGAPPMRPLFFDFPEDLASWDVDDQFLLGPDLLVAPVTEAGARERTVHLPQGSDWVDAATGVEHRGGRDLSVPAPLERIPVFVRAGAHLTGVRLY</sequence>
<evidence type="ECO:0000256" key="2">
    <source>
        <dbReference type="RuleBase" id="RU361185"/>
    </source>
</evidence>
<dbReference type="InterPro" id="IPR051816">
    <property type="entry name" value="Glycosyl_Hydrolase_31"/>
</dbReference>
<dbReference type="SUPFAM" id="SSF51011">
    <property type="entry name" value="Glycosyl hydrolase domain"/>
    <property type="match status" value="1"/>
</dbReference>
<evidence type="ECO:0000259" key="5">
    <source>
        <dbReference type="Pfam" id="PF21365"/>
    </source>
</evidence>
<evidence type="ECO:0000256" key="1">
    <source>
        <dbReference type="ARBA" id="ARBA00007806"/>
    </source>
</evidence>
<feature type="domain" description="Glycoside hydrolase family 31 N-terminal" evidence="4">
    <location>
        <begin position="19"/>
        <end position="184"/>
    </location>
</feature>
<comment type="similarity">
    <text evidence="1 2">Belongs to the glycosyl hydrolase 31 family.</text>
</comment>
<evidence type="ECO:0000313" key="6">
    <source>
        <dbReference type="EMBL" id="MCD9873394.1"/>
    </source>
</evidence>
<dbReference type="SUPFAM" id="SSF51445">
    <property type="entry name" value="(Trans)glycosidases"/>
    <property type="match status" value="1"/>
</dbReference>
<name>A0A9Q3VKU1_9ACTN</name>
<dbReference type="GO" id="GO:0030246">
    <property type="term" value="F:carbohydrate binding"/>
    <property type="evidence" value="ECO:0007669"/>
    <property type="project" value="InterPro"/>
</dbReference>
<dbReference type="SUPFAM" id="SSF74650">
    <property type="entry name" value="Galactose mutarotase-like"/>
    <property type="match status" value="1"/>
</dbReference>
<reference evidence="6" key="1">
    <citation type="submission" date="2021-12" db="EMBL/GenBank/DDBJ databases">
        <authorList>
            <person name="Lee J.-H."/>
            <person name="Kim S.-B."/>
        </authorList>
    </citation>
    <scope>NUCLEOTIDE SEQUENCE</scope>
    <source>
        <strain evidence="6">NR30</strain>
    </source>
</reference>
<dbReference type="Gene3D" id="3.20.20.80">
    <property type="entry name" value="Glycosidases"/>
    <property type="match status" value="1"/>
</dbReference>
<dbReference type="InterPro" id="IPR011013">
    <property type="entry name" value="Gal_mutarotase_sf_dom"/>
</dbReference>
<dbReference type="InterPro" id="IPR017853">
    <property type="entry name" value="GH"/>
</dbReference>
<dbReference type="RefSeq" id="WP_232647381.1">
    <property type="nucleotide sequence ID" value="NZ_JAJSBI010000002.1"/>
</dbReference>
<feature type="domain" description="Glycoside hydrolase family 31 TIM barrel" evidence="3">
    <location>
        <begin position="225"/>
        <end position="564"/>
    </location>
</feature>
<dbReference type="CDD" id="cd14752">
    <property type="entry name" value="GH31_N"/>
    <property type="match status" value="1"/>
</dbReference>
<dbReference type="InterPro" id="IPR025887">
    <property type="entry name" value="Glyco_hydro_31_N_dom"/>
</dbReference>
<organism evidence="6 7">
    <name type="scientific">Streptomyces guryensis</name>
    <dbReference type="NCBI Taxonomy" id="2886947"/>
    <lineage>
        <taxon>Bacteria</taxon>
        <taxon>Bacillati</taxon>
        <taxon>Actinomycetota</taxon>
        <taxon>Actinomycetes</taxon>
        <taxon>Kitasatosporales</taxon>
        <taxon>Streptomycetaceae</taxon>
        <taxon>Streptomyces</taxon>
    </lineage>
</organism>
<dbReference type="Pfam" id="PF01055">
    <property type="entry name" value="Glyco_hydro_31_2nd"/>
    <property type="match status" value="1"/>
</dbReference>
<dbReference type="Gene3D" id="2.60.40.1760">
    <property type="entry name" value="glycosyl hydrolase (family 31)"/>
    <property type="match status" value="1"/>
</dbReference>
<keyword evidence="2" id="KW-0326">Glycosidase</keyword>
<keyword evidence="7" id="KW-1185">Reference proteome</keyword>
<gene>
    <name evidence="6" type="ORF">LJ657_06890</name>
</gene>
<accession>A0A9Q3VKU1</accession>
<evidence type="ECO:0000259" key="3">
    <source>
        <dbReference type="Pfam" id="PF01055"/>
    </source>
</evidence>